<dbReference type="EMBL" id="BMFY01000001">
    <property type="protein sequence ID" value="GGA02239.1"/>
    <property type="molecule type" value="Genomic_DNA"/>
</dbReference>
<dbReference type="InterPro" id="IPR027379">
    <property type="entry name" value="CLS_N"/>
</dbReference>
<evidence type="ECO:0000256" key="7">
    <source>
        <dbReference type="SAM" id="Phobius"/>
    </source>
</evidence>
<keyword evidence="3 7" id="KW-0812">Transmembrane</keyword>
<reference evidence="9" key="2">
    <citation type="submission" date="2020-09" db="EMBL/GenBank/DDBJ databases">
        <authorList>
            <person name="Sun Q."/>
            <person name="Zhou Y."/>
        </authorList>
    </citation>
    <scope>NUCLEOTIDE SEQUENCE</scope>
    <source>
        <strain evidence="9">CGMCC 1.12785</strain>
    </source>
</reference>
<evidence type="ECO:0000256" key="1">
    <source>
        <dbReference type="ARBA" id="ARBA00004651"/>
    </source>
</evidence>
<feature type="region of interest" description="Disordered" evidence="6">
    <location>
        <begin position="64"/>
        <end position="151"/>
    </location>
</feature>
<evidence type="ECO:0000256" key="5">
    <source>
        <dbReference type="ARBA" id="ARBA00023136"/>
    </source>
</evidence>
<evidence type="ECO:0000259" key="8">
    <source>
        <dbReference type="Pfam" id="PF13396"/>
    </source>
</evidence>
<dbReference type="Proteomes" id="UP000616114">
    <property type="component" value="Unassembled WGS sequence"/>
</dbReference>
<comment type="caution">
    <text evidence="9">The sequence shown here is derived from an EMBL/GenBank/DDBJ whole genome shotgun (WGS) entry which is preliminary data.</text>
</comment>
<evidence type="ECO:0000256" key="3">
    <source>
        <dbReference type="ARBA" id="ARBA00022692"/>
    </source>
</evidence>
<organism evidence="9 10">
    <name type="scientific">Sediminivirga luteola</name>
    <dbReference type="NCBI Taxonomy" id="1774748"/>
    <lineage>
        <taxon>Bacteria</taxon>
        <taxon>Bacillati</taxon>
        <taxon>Actinomycetota</taxon>
        <taxon>Actinomycetes</taxon>
        <taxon>Micrococcales</taxon>
        <taxon>Brevibacteriaceae</taxon>
        <taxon>Sediminivirga</taxon>
    </lineage>
</organism>
<keyword evidence="10" id="KW-1185">Reference proteome</keyword>
<name>A0A8J2TUM9_9MICO</name>
<evidence type="ECO:0000313" key="9">
    <source>
        <dbReference type="EMBL" id="GGA02239.1"/>
    </source>
</evidence>
<dbReference type="RefSeq" id="WP_188548963.1">
    <property type="nucleotide sequence ID" value="NZ_BMFY01000001.1"/>
</dbReference>
<gene>
    <name evidence="9" type="ORF">GCM10011333_00970</name>
</gene>
<feature type="domain" description="Cardiolipin synthase N-terminal" evidence="8">
    <location>
        <begin position="15"/>
        <end position="59"/>
    </location>
</feature>
<proteinExistence type="predicted"/>
<sequence>MARLLWLAAVILISVTIYAVIDCARRDRSEVKAMPKSAWLLVIILLPAIGVIMWFAFGRSYGKQVRPPVAPDDDPEFLRKLAEQSSWEAQRNQRRAAAEQHAEQEPAEQDPAQDDDPGVPDESDPEDDDGPSGQGSPGRPKGQHEDRDAEN</sequence>
<keyword evidence="5 7" id="KW-0472">Membrane</keyword>
<comment type="subcellular location">
    <subcellularLocation>
        <location evidence="1">Cell membrane</location>
        <topology evidence="1">Multi-pass membrane protein</topology>
    </subcellularLocation>
</comment>
<dbReference type="GO" id="GO:0005886">
    <property type="term" value="C:plasma membrane"/>
    <property type="evidence" value="ECO:0007669"/>
    <property type="project" value="UniProtKB-SubCell"/>
</dbReference>
<accession>A0A8J2TUM9</accession>
<dbReference type="Pfam" id="PF13396">
    <property type="entry name" value="PLDc_N"/>
    <property type="match status" value="1"/>
</dbReference>
<evidence type="ECO:0000256" key="2">
    <source>
        <dbReference type="ARBA" id="ARBA00022475"/>
    </source>
</evidence>
<feature type="compositionally biased region" description="Acidic residues" evidence="6">
    <location>
        <begin position="105"/>
        <end position="130"/>
    </location>
</feature>
<reference evidence="9" key="1">
    <citation type="journal article" date="2014" name="Int. J. Syst. Evol. Microbiol.">
        <title>Complete genome sequence of Corynebacterium casei LMG S-19264T (=DSM 44701T), isolated from a smear-ripened cheese.</title>
        <authorList>
            <consortium name="US DOE Joint Genome Institute (JGI-PGF)"/>
            <person name="Walter F."/>
            <person name="Albersmeier A."/>
            <person name="Kalinowski J."/>
            <person name="Ruckert C."/>
        </authorList>
    </citation>
    <scope>NUCLEOTIDE SEQUENCE</scope>
    <source>
        <strain evidence="9">CGMCC 1.12785</strain>
    </source>
</reference>
<dbReference type="AlphaFoldDB" id="A0A8J2TUM9"/>
<feature type="transmembrane region" description="Helical" evidence="7">
    <location>
        <begin position="38"/>
        <end position="57"/>
    </location>
</feature>
<keyword evidence="4 7" id="KW-1133">Transmembrane helix</keyword>
<protein>
    <recommendedName>
        <fullName evidence="8">Cardiolipin synthase N-terminal domain-containing protein</fullName>
    </recommendedName>
</protein>
<feature type="compositionally biased region" description="Basic and acidic residues" evidence="6">
    <location>
        <begin position="142"/>
        <end position="151"/>
    </location>
</feature>
<evidence type="ECO:0000256" key="4">
    <source>
        <dbReference type="ARBA" id="ARBA00022989"/>
    </source>
</evidence>
<evidence type="ECO:0000313" key="10">
    <source>
        <dbReference type="Proteomes" id="UP000616114"/>
    </source>
</evidence>
<evidence type="ECO:0000256" key="6">
    <source>
        <dbReference type="SAM" id="MobiDB-lite"/>
    </source>
</evidence>
<keyword evidence="2" id="KW-1003">Cell membrane</keyword>